<dbReference type="EMBL" id="JACSQV010000001">
    <property type="protein sequence ID" value="MBD7916891.1"/>
    <property type="molecule type" value="Genomic_DNA"/>
</dbReference>
<name>A0ABR8Q8Y6_9CELL</name>
<protein>
    <submittedName>
        <fullName evidence="3">Uncharacterized protein</fullName>
    </submittedName>
</protein>
<sequence length="150" mass="15563">MDPDNSPGWAAPGPDDDLPAVPAYPLRDVDDVLEVMLSLVGPERAGPPALWLVLLDAAGMMLPVVLPLVGIPLQPDPVQVRQVVVAMGDIVAHDAPGGSIAVAIVRAAGGDRGAFERTWEHALRVAGDDLGVRVSAVVAIGEHRARVLAP</sequence>
<feature type="transmembrane region" description="Helical" evidence="2">
    <location>
        <begin position="49"/>
        <end position="71"/>
    </location>
</feature>
<keyword evidence="2" id="KW-0812">Transmembrane</keyword>
<proteinExistence type="predicted"/>
<dbReference type="Proteomes" id="UP000604241">
    <property type="component" value="Unassembled WGS sequence"/>
</dbReference>
<dbReference type="RefSeq" id="WP_191779492.1">
    <property type="nucleotide sequence ID" value="NZ_JACSQV010000001.1"/>
</dbReference>
<accession>A0ABR8Q8Y6</accession>
<reference evidence="3 4" key="1">
    <citation type="submission" date="2020-08" db="EMBL/GenBank/DDBJ databases">
        <title>A Genomic Blueprint of the Chicken Gut Microbiome.</title>
        <authorList>
            <person name="Gilroy R."/>
            <person name="Ravi A."/>
            <person name="Getino M."/>
            <person name="Pursley I."/>
            <person name="Horton D.L."/>
            <person name="Alikhan N.-F."/>
            <person name="Baker D."/>
            <person name="Gharbi K."/>
            <person name="Hall N."/>
            <person name="Watson M."/>
            <person name="Adriaenssens E.M."/>
            <person name="Foster-Nyarko E."/>
            <person name="Jarju S."/>
            <person name="Secka A."/>
            <person name="Antonio M."/>
            <person name="Oren A."/>
            <person name="Chaudhuri R."/>
            <person name="La Ragione R.M."/>
            <person name="Hildebrand F."/>
            <person name="Pallen M.J."/>
        </authorList>
    </citation>
    <scope>NUCLEOTIDE SEQUENCE [LARGE SCALE GENOMIC DNA]</scope>
    <source>
        <strain evidence="3 4">Sa3CUA2</strain>
    </source>
</reference>
<keyword evidence="2" id="KW-0472">Membrane</keyword>
<gene>
    <name evidence="3" type="ORF">H9657_01165</name>
</gene>
<evidence type="ECO:0000256" key="2">
    <source>
        <dbReference type="SAM" id="Phobius"/>
    </source>
</evidence>
<evidence type="ECO:0000313" key="3">
    <source>
        <dbReference type="EMBL" id="MBD7916891.1"/>
    </source>
</evidence>
<feature type="region of interest" description="Disordered" evidence="1">
    <location>
        <begin position="1"/>
        <end position="21"/>
    </location>
</feature>
<evidence type="ECO:0000313" key="4">
    <source>
        <dbReference type="Proteomes" id="UP000604241"/>
    </source>
</evidence>
<keyword evidence="2" id="KW-1133">Transmembrane helix</keyword>
<comment type="caution">
    <text evidence="3">The sequence shown here is derived from an EMBL/GenBank/DDBJ whole genome shotgun (WGS) entry which is preliminary data.</text>
</comment>
<evidence type="ECO:0000256" key="1">
    <source>
        <dbReference type="SAM" id="MobiDB-lite"/>
    </source>
</evidence>
<organism evidence="3 4">
    <name type="scientific">Cellulomonas avistercoris</name>
    <dbReference type="NCBI Taxonomy" id="2762242"/>
    <lineage>
        <taxon>Bacteria</taxon>
        <taxon>Bacillati</taxon>
        <taxon>Actinomycetota</taxon>
        <taxon>Actinomycetes</taxon>
        <taxon>Micrococcales</taxon>
        <taxon>Cellulomonadaceae</taxon>
        <taxon>Cellulomonas</taxon>
    </lineage>
</organism>
<keyword evidence="4" id="KW-1185">Reference proteome</keyword>